<dbReference type="Proteomes" id="UP000199698">
    <property type="component" value="Unassembled WGS sequence"/>
</dbReference>
<dbReference type="InterPro" id="IPR017039">
    <property type="entry name" value="Virul_fac_BrkB"/>
</dbReference>
<dbReference type="PANTHER" id="PTHR30213">
    <property type="entry name" value="INNER MEMBRANE PROTEIN YHJD"/>
    <property type="match status" value="1"/>
</dbReference>
<evidence type="ECO:0000256" key="5">
    <source>
        <dbReference type="ARBA" id="ARBA00022989"/>
    </source>
</evidence>
<proteinExistence type="inferred from homology"/>
<dbReference type="AlphaFoldDB" id="A0A1C4AJD8"/>
<comment type="subcellular location">
    <subcellularLocation>
        <location evidence="1 7">Cell membrane</location>
        <topology evidence="1 7">Multi-pass membrane protein</topology>
    </subcellularLocation>
</comment>
<evidence type="ECO:0000313" key="9">
    <source>
        <dbReference type="Proteomes" id="UP000199698"/>
    </source>
</evidence>
<reference evidence="9" key="1">
    <citation type="submission" date="2016-08" db="EMBL/GenBank/DDBJ databases">
        <authorList>
            <person name="Varghese N."/>
            <person name="Submissions Spin"/>
        </authorList>
    </citation>
    <scope>NUCLEOTIDE SEQUENCE [LARGE SCALE GENOMIC DNA]</scope>
    <source>
        <strain evidence="9">R-53144</strain>
    </source>
</reference>
<keyword evidence="4 7" id="KW-0812">Transmembrane</keyword>
<dbReference type="Pfam" id="PF03631">
    <property type="entry name" value="Virul_fac_BrkB"/>
    <property type="match status" value="1"/>
</dbReference>
<dbReference type="HAMAP" id="MF_00672">
    <property type="entry name" value="UPF0761"/>
    <property type="match status" value="1"/>
</dbReference>
<evidence type="ECO:0000256" key="3">
    <source>
        <dbReference type="ARBA" id="ARBA00022519"/>
    </source>
</evidence>
<dbReference type="NCBIfam" id="NF002457">
    <property type="entry name" value="PRK01637.1"/>
    <property type="match status" value="1"/>
</dbReference>
<dbReference type="EMBL" id="FMBA01000011">
    <property type="protein sequence ID" value="SCB94683.1"/>
    <property type="molecule type" value="Genomic_DNA"/>
</dbReference>
<dbReference type="InterPro" id="IPR023679">
    <property type="entry name" value="UPF0761_bac"/>
</dbReference>
<keyword evidence="9" id="KW-1185">Reference proteome</keyword>
<dbReference type="GO" id="GO:0005886">
    <property type="term" value="C:plasma membrane"/>
    <property type="evidence" value="ECO:0007669"/>
    <property type="project" value="UniProtKB-SubCell"/>
</dbReference>
<keyword evidence="2 7" id="KW-1003">Cell membrane</keyword>
<name>A0A1C4AJD8_9GAMM</name>
<feature type="transmembrane region" description="Helical" evidence="7">
    <location>
        <begin position="239"/>
        <end position="269"/>
    </location>
</feature>
<evidence type="ECO:0000256" key="2">
    <source>
        <dbReference type="ARBA" id="ARBA00022475"/>
    </source>
</evidence>
<protein>
    <recommendedName>
        <fullName evidence="7">UPF0761 membrane protein GA0061080_101145</fullName>
    </recommendedName>
</protein>
<dbReference type="NCBIfam" id="TIGR00765">
    <property type="entry name" value="yihY_not_rbn"/>
    <property type="match status" value="1"/>
</dbReference>
<dbReference type="PANTHER" id="PTHR30213:SF0">
    <property type="entry name" value="UPF0761 MEMBRANE PROTEIN YIHY"/>
    <property type="match status" value="1"/>
</dbReference>
<keyword evidence="6 7" id="KW-0472">Membrane</keyword>
<feature type="transmembrane region" description="Helical" evidence="7">
    <location>
        <begin position="141"/>
        <end position="165"/>
    </location>
</feature>
<dbReference type="STRING" id="1798183.GA0061080_101145"/>
<feature type="transmembrane region" description="Helical" evidence="7">
    <location>
        <begin position="39"/>
        <end position="61"/>
    </location>
</feature>
<evidence type="ECO:0000256" key="1">
    <source>
        <dbReference type="ARBA" id="ARBA00004651"/>
    </source>
</evidence>
<accession>A0A1C4AJD8</accession>
<evidence type="ECO:0000256" key="7">
    <source>
        <dbReference type="HAMAP-Rule" id="MF_00672"/>
    </source>
</evidence>
<sequence>MLFLTKHKTMKSVKQIQIFMKMLCDRINHDRLTTSAAGLAYTTILALVPLITVIFSLLSAFPMFEEVSHSLKQIIYNNLVPTASDTIQNYLEQFITNTKKMTLFGIIGLIVTSLLLINSINTTLNHIWKTQKKRSFMYNLTIYWTILTLGPILVGASVAVSSYIFSLKWFSAATTNTFLLSSLPFFISIFGFWLLYSIIPTESVPLKESMIGAFVAAILFELGKRTFTLYVTSFPTYQLIYGVVSSIPIMLVWIYFSWCIVLFGAEFAATLTDYNRQKKHIVNNPSLPE</sequence>
<feature type="transmembrane region" description="Helical" evidence="7">
    <location>
        <begin position="211"/>
        <end position="233"/>
    </location>
</feature>
<evidence type="ECO:0000256" key="6">
    <source>
        <dbReference type="ARBA" id="ARBA00023136"/>
    </source>
</evidence>
<evidence type="ECO:0000313" key="8">
    <source>
        <dbReference type="EMBL" id="SCB94683.1"/>
    </source>
</evidence>
<feature type="transmembrane region" description="Helical" evidence="7">
    <location>
        <begin position="101"/>
        <end position="120"/>
    </location>
</feature>
<keyword evidence="3" id="KW-0997">Cell inner membrane</keyword>
<gene>
    <name evidence="8" type="ORF">GA0061080_101145</name>
</gene>
<feature type="transmembrane region" description="Helical" evidence="7">
    <location>
        <begin position="177"/>
        <end position="199"/>
    </location>
</feature>
<dbReference type="PIRSF" id="PIRSF035875">
    <property type="entry name" value="RNase_BN"/>
    <property type="match status" value="1"/>
</dbReference>
<keyword evidence="5 7" id="KW-1133">Transmembrane helix</keyword>
<evidence type="ECO:0000256" key="4">
    <source>
        <dbReference type="ARBA" id="ARBA00022692"/>
    </source>
</evidence>
<organism evidence="8 9">
    <name type="scientific">Gilliamella intestini</name>
    <dbReference type="NCBI Taxonomy" id="1798183"/>
    <lineage>
        <taxon>Bacteria</taxon>
        <taxon>Pseudomonadati</taxon>
        <taxon>Pseudomonadota</taxon>
        <taxon>Gammaproteobacteria</taxon>
        <taxon>Orbales</taxon>
        <taxon>Orbaceae</taxon>
        <taxon>Gilliamella</taxon>
    </lineage>
</organism>
<comment type="similarity">
    <text evidence="7">Belongs to the UPF0761 family.</text>
</comment>